<evidence type="ECO:0000256" key="2">
    <source>
        <dbReference type="ARBA" id="ARBA00022630"/>
    </source>
</evidence>
<dbReference type="SUPFAM" id="SSF51905">
    <property type="entry name" value="FAD/NAD(P)-binding domain"/>
    <property type="match status" value="1"/>
</dbReference>
<reference evidence="5" key="1">
    <citation type="journal article" date="2020" name="Stud. Mycol.">
        <title>101 Dothideomycetes genomes: a test case for predicting lifestyles and emergence of pathogens.</title>
        <authorList>
            <person name="Haridas S."/>
            <person name="Albert R."/>
            <person name="Binder M."/>
            <person name="Bloem J."/>
            <person name="Labutti K."/>
            <person name="Salamov A."/>
            <person name="Andreopoulos B."/>
            <person name="Baker S."/>
            <person name="Barry K."/>
            <person name="Bills G."/>
            <person name="Bluhm B."/>
            <person name="Cannon C."/>
            <person name="Castanera R."/>
            <person name="Culley D."/>
            <person name="Daum C."/>
            <person name="Ezra D."/>
            <person name="Gonzalez J."/>
            <person name="Henrissat B."/>
            <person name="Kuo A."/>
            <person name="Liang C."/>
            <person name="Lipzen A."/>
            <person name="Lutzoni F."/>
            <person name="Magnuson J."/>
            <person name="Mondo S."/>
            <person name="Nolan M."/>
            <person name="Ohm R."/>
            <person name="Pangilinan J."/>
            <person name="Park H.-J."/>
            <person name="Ramirez L."/>
            <person name="Alfaro M."/>
            <person name="Sun H."/>
            <person name="Tritt A."/>
            <person name="Yoshinaga Y."/>
            <person name="Zwiers L.-H."/>
            <person name="Turgeon B."/>
            <person name="Goodwin S."/>
            <person name="Spatafora J."/>
            <person name="Crous P."/>
            <person name="Grigoriev I."/>
        </authorList>
    </citation>
    <scope>NUCLEOTIDE SEQUENCE</scope>
    <source>
        <strain evidence="5">CBS 125425</strain>
    </source>
</reference>
<gene>
    <name evidence="5" type="ORF">EJ04DRAFT_502996</name>
</gene>
<accession>A0A9P4QKL6</accession>
<evidence type="ECO:0000313" key="5">
    <source>
        <dbReference type="EMBL" id="KAF2729063.1"/>
    </source>
</evidence>
<dbReference type="OrthoDB" id="10260355at2759"/>
<organism evidence="5 6">
    <name type="scientific">Polyplosphaeria fusca</name>
    <dbReference type="NCBI Taxonomy" id="682080"/>
    <lineage>
        <taxon>Eukaryota</taxon>
        <taxon>Fungi</taxon>
        <taxon>Dikarya</taxon>
        <taxon>Ascomycota</taxon>
        <taxon>Pezizomycotina</taxon>
        <taxon>Dothideomycetes</taxon>
        <taxon>Pleosporomycetidae</taxon>
        <taxon>Pleosporales</taxon>
        <taxon>Tetraplosphaeriaceae</taxon>
        <taxon>Polyplosphaeria</taxon>
    </lineage>
</organism>
<dbReference type="GO" id="GO:0016491">
    <property type="term" value="F:oxidoreductase activity"/>
    <property type="evidence" value="ECO:0007669"/>
    <property type="project" value="UniProtKB-KW"/>
</dbReference>
<feature type="domain" description="FAD/NAD(P)-binding" evidence="4">
    <location>
        <begin position="6"/>
        <end position="291"/>
    </location>
</feature>
<keyword evidence="3" id="KW-0560">Oxidoreductase</keyword>
<dbReference type="PRINTS" id="PR00469">
    <property type="entry name" value="PNDRDTASEII"/>
</dbReference>
<dbReference type="EMBL" id="ML996257">
    <property type="protein sequence ID" value="KAF2729063.1"/>
    <property type="molecule type" value="Genomic_DNA"/>
</dbReference>
<name>A0A9P4QKL6_9PLEO</name>
<dbReference type="Pfam" id="PF07992">
    <property type="entry name" value="Pyr_redox_2"/>
    <property type="match status" value="1"/>
</dbReference>
<dbReference type="InterPro" id="IPR023753">
    <property type="entry name" value="FAD/NAD-binding_dom"/>
</dbReference>
<proteinExistence type="inferred from homology"/>
<dbReference type="InterPro" id="IPR036188">
    <property type="entry name" value="FAD/NAD-bd_sf"/>
</dbReference>
<dbReference type="InterPro" id="IPR050097">
    <property type="entry name" value="Ferredoxin-NADP_redctase_2"/>
</dbReference>
<evidence type="ECO:0000256" key="1">
    <source>
        <dbReference type="ARBA" id="ARBA00009333"/>
    </source>
</evidence>
<evidence type="ECO:0000256" key="3">
    <source>
        <dbReference type="ARBA" id="ARBA00023002"/>
    </source>
</evidence>
<dbReference type="Proteomes" id="UP000799444">
    <property type="component" value="Unassembled WGS sequence"/>
</dbReference>
<dbReference type="Gene3D" id="3.50.50.60">
    <property type="entry name" value="FAD/NAD(P)-binding domain"/>
    <property type="match status" value="2"/>
</dbReference>
<evidence type="ECO:0000313" key="6">
    <source>
        <dbReference type="Proteomes" id="UP000799444"/>
    </source>
</evidence>
<keyword evidence="2" id="KW-0285">Flavoprotein</keyword>
<dbReference type="GO" id="GO:0097237">
    <property type="term" value="P:cellular response to toxic substance"/>
    <property type="evidence" value="ECO:0007669"/>
    <property type="project" value="UniProtKB-ARBA"/>
</dbReference>
<dbReference type="PANTHER" id="PTHR48105">
    <property type="entry name" value="THIOREDOXIN REDUCTASE 1-RELATED-RELATED"/>
    <property type="match status" value="1"/>
</dbReference>
<protein>
    <submittedName>
        <fullName evidence="5">FAD/NAD(P)-binding domain-containing protein</fullName>
    </submittedName>
</protein>
<evidence type="ECO:0000259" key="4">
    <source>
        <dbReference type="Pfam" id="PF07992"/>
    </source>
</evidence>
<comment type="caution">
    <text evidence="5">The sequence shown here is derived from an EMBL/GenBank/DDBJ whole genome shotgun (WGS) entry which is preliminary data.</text>
</comment>
<dbReference type="AlphaFoldDB" id="A0A9P4QKL6"/>
<keyword evidence="6" id="KW-1185">Reference proteome</keyword>
<comment type="similarity">
    <text evidence="1">Belongs to the class-II pyridine nucleotide-disulfide oxidoreductase family.</text>
</comment>
<dbReference type="PRINTS" id="PR00368">
    <property type="entry name" value="FADPNR"/>
</dbReference>
<sequence length="316" mass="33140">MAPAIDALIIGGGPAGLTAASTLARQVQSSIVFDNGSYRNSLSNDMHMVLTADSDSPAAFRAKARKELTTNYDTVAFQETTITKVSKIDGGFQAEDADGSTWQGKKLILATGVEDMYPAIEGYAECWATGIYHCFFCKGFEDRGAESSGVLAVDMLTKIPYAMHAARHATQLTKKVVIYTNGDADLAKQFEEAFGGSPVFSADSRKIKKLAKGPSGGQVIMTFEDGSETTEGFLGHAPLTKAKGPFAEQLGLGTTPMGDLVANPPFSQSSEKGVFVAGDNSAPMKITPNALYTGSLAGAGVSAQLVAEKLGQPSMV</sequence>